<protein>
    <submittedName>
        <fullName evidence="1">Uncharacterized protein</fullName>
    </submittedName>
</protein>
<organism evidence="1 2">
    <name type="scientific">Polycladomyces subterraneus</name>
    <dbReference type="NCBI Taxonomy" id="1016997"/>
    <lineage>
        <taxon>Bacteria</taxon>
        <taxon>Bacillati</taxon>
        <taxon>Bacillota</taxon>
        <taxon>Bacilli</taxon>
        <taxon>Bacillales</taxon>
        <taxon>Thermoactinomycetaceae</taxon>
        <taxon>Polycladomyces</taxon>
    </lineage>
</organism>
<proteinExistence type="predicted"/>
<sequence>MFATERLTVPPIDEDHLDDLYAVYISSPDYLRLTEGTSDGVDVCSKEQMLRDLQVAE</sequence>
<dbReference type="Proteomes" id="UP001174196">
    <property type="component" value="Unassembled WGS sequence"/>
</dbReference>
<evidence type="ECO:0000313" key="1">
    <source>
        <dbReference type="EMBL" id="MDN4593013.1"/>
    </source>
</evidence>
<gene>
    <name evidence="1" type="ORF">NWF35_03695</name>
</gene>
<dbReference type="RefSeq" id="WP_301237727.1">
    <property type="nucleotide sequence ID" value="NZ_JANRHH010000018.1"/>
</dbReference>
<accession>A0ABT8IJP9</accession>
<keyword evidence="2" id="KW-1185">Reference proteome</keyword>
<name>A0ABT8IJP9_9BACL</name>
<dbReference type="EMBL" id="JANRHH010000018">
    <property type="protein sequence ID" value="MDN4593013.1"/>
    <property type="molecule type" value="Genomic_DNA"/>
</dbReference>
<comment type="caution">
    <text evidence="1">The sequence shown here is derived from an EMBL/GenBank/DDBJ whole genome shotgun (WGS) entry which is preliminary data.</text>
</comment>
<evidence type="ECO:0000313" key="2">
    <source>
        <dbReference type="Proteomes" id="UP001174196"/>
    </source>
</evidence>
<reference evidence="1" key="1">
    <citation type="submission" date="2022-08" db="EMBL/GenBank/DDBJ databases">
        <title>Polycladomyces zharkentsis sp. nov., a novel thermophilic CMC and starch-degrading bacterium isolated from a geothermal spring in Kazakhstan.</title>
        <authorList>
            <person name="Mashzhan A."/>
            <person name="Kistaubaeva A."/>
            <person name="Javier-Lopez R."/>
            <person name="Birkeland N.-K."/>
        </authorList>
    </citation>
    <scope>NUCLEOTIDE SEQUENCE</scope>
    <source>
        <strain evidence="1">KSR 13</strain>
    </source>
</reference>